<dbReference type="Pfam" id="PF12674">
    <property type="entry name" value="Zn_ribbon_2"/>
    <property type="match status" value="1"/>
</dbReference>
<dbReference type="KEGG" id="sof:NCTC11214_01004"/>
<protein>
    <submittedName>
        <fullName evidence="2">Zinc ribbon domain</fullName>
    </submittedName>
</protein>
<dbReference type="InterPro" id="IPR025868">
    <property type="entry name" value="Zn_ribbon_dom_put"/>
</dbReference>
<dbReference type="AlphaFoldDB" id="A0A447KME9"/>
<sequence>MTQHERFCQACGMPMSAPDAQGASDKYCAYCSDGNGNLKSWDEAVSGLAGFLDSWQKVGEEEARKRAKRYLTAMPAWAHKAENP</sequence>
<dbReference type="EMBL" id="LR134117">
    <property type="protein sequence ID" value="VDZ53268.1"/>
    <property type="molecule type" value="Genomic_DNA"/>
</dbReference>
<dbReference type="Proteomes" id="UP000281391">
    <property type="component" value="Chromosome"/>
</dbReference>
<dbReference type="RefSeq" id="WP_039991228.1">
    <property type="nucleotide sequence ID" value="NZ_JBKQGT010000003.1"/>
</dbReference>
<accession>A0A447KME9</accession>
<gene>
    <name evidence="2" type="ORF">NCTC11214_01004</name>
</gene>
<feature type="domain" description="Putative zinc ribbon" evidence="1">
    <location>
        <begin position="7"/>
        <end position="77"/>
    </location>
</feature>
<organism evidence="2 3">
    <name type="scientific">Serratia odorifera</name>
    <dbReference type="NCBI Taxonomy" id="618"/>
    <lineage>
        <taxon>Bacteria</taxon>
        <taxon>Pseudomonadati</taxon>
        <taxon>Pseudomonadota</taxon>
        <taxon>Gammaproteobacteria</taxon>
        <taxon>Enterobacterales</taxon>
        <taxon>Yersiniaceae</taxon>
        <taxon>Serratia</taxon>
    </lineage>
</organism>
<proteinExistence type="predicted"/>
<evidence type="ECO:0000259" key="1">
    <source>
        <dbReference type="Pfam" id="PF12674"/>
    </source>
</evidence>
<evidence type="ECO:0000313" key="3">
    <source>
        <dbReference type="Proteomes" id="UP000281391"/>
    </source>
</evidence>
<name>A0A447KME9_SEROD</name>
<reference evidence="2 3" key="1">
    <citation type="submission" date="2018-12" db="EMBL/GenBank/DDBJ databases">
        <authorList>
            <consortium name="Pathogen Informatics"/>
        </authorList>
    </citation>
    <scope>NUCLEOTIDE SEQUENCE [LARGE SCALE GENOMIC DNA]</scope>
    <source>
        <strain evidence="2 3">NCTC11214</strain>
    </source>
</reference>
<evidence type="ECO:0000313" key="2">
    <source>
        <dbReference type="EMBL" id="VDZ53268.1"/>
    </source>
</evidence>